<evidence type="ECO:0000313" key="3">
    <source>
        <dbReference type="Proteomes" id="UP000295416"/>
    </source>
</evidence>
<gene>
    <name evidence="2" type="ORF">EV207_101205</name>
</gene>
<accession>A0A4R2PB72</accession>
<protein>
    <submittedName>
        <fullName evidence="2">Uncharacterized protein</fullName>
    </submittedName>
</protein>
<dbReference type="GO" id="GO:0042601">
    <property type="term" value="C:endospore-forming forespore"/>
    <property type="evidence" value="ECO:0007669"/>
    <property type="project" value="TreeGrafter"/>
</dbReference>
<dbReference type="InterPro" id="IPR047175">
    <property type="entry name" value="CotS-like"/>
</dbReference>
<sequence length="231" mass="27364">MNQEGRNQIHQRYHQLYMDTGAFHRQTVQNTPWDSAFHDQMYQHYLQELISEQQFFEQFTEQAEHRVYPSPFEQFFLETLSHLMNNYQEAKNNLDRWKSESKNEERIVYTFQNGNSGSRGGGVTHPSRELALVMQQTGYDLPLDSQEWRRFFDDYESAFPLTTHELVLLGSFLYRPRQLYNILHRYQEDQKDDLGAIEKWTDAFAKHQALISFFQSKANSAGGDDDNPDDS</sequence>
<dbReference type="PANTHER" id="PTHR39179:SF3">
    <property type="entry name" value="COTS-RELATED PROTEIN"/>
    <property type="match status" value="1"/>
</dbReference>
<evidence type="ECO:0000313" key="2">
    <source>
        <dbReference type="EMBL" id="TCP32227.1"/>
    </source>
</evidence>
<dbReference type="AlphaFoldDB" id="A0A4R2PB72"/>
<proteinExistence type="predicted"/>
<dbReference type="RefSeq" id="WP_132742724.1">
    <property type="nucleotide sequence ID" value="NZ_SLXK01000001.1"/>
</dbReference>
<dbReference type="OrthoDB" id="2379727at2"/>
<keyword evidence="3" id="KW-1185">Reference proteome</keyword>
<keyword evidence="1" id="KW-0175">Coiled coil</keyword>
<feature type="coiled-coil region" evidence="1">
    <location>
        <begin position="80"/>
        <end position="107"/>
    </location>
</feature>
<organism evidence="2 3">
    <name type="scientific">Scopulibacillus darangshiensis</name>
    <dbReference type="NCBI Taxonomy" id="442528"/>
    <lineage>
        <taxon>Bacteria</taxon>
        <taxon>Bacillati</taxon>
        <taxon>Bacillota</taxon>
        <taxon>Bacilli</taxon>
        <taxon>Bacillales</taxon>
        <taxon>Sporolactobacillaceae</taxon>
        <taxon>Scopulibacillus</taxon>
    </lineage>
</organism>
<dbReference type="PANTHER" id="PTHR39179">
    <property type="entry name" value="SPORE COAT PROTEIN I"/>
    <property type="match status" value="1"/>
</dbReference>
<dbReference type="EMBL" id="SLXK01000001">
    <property type="protein sequence ID" value="TCP32227.1"/>
    <property type="molecule type" value="Genomic_DNA"/>
</dbReference>
<dbReference type="Proteomes" id="UP000295416">
    <property type="component" value="Unassembled WGS sequence"/>
</dbReference>
<comment type="caution">
    <text evidence="2">The sequence shown here is derived from an EMBL/GenBank/DDBJ whole genome shotgun (WGS) entry which is preliminary data.</text>
</comment>
<reference evidence="2 3" key="1">
    <citation type="submission" date="2019-03" db="EMBL/GenBank/DDBJ databases">
        <title>Genomic Encyclopedia of Type Strains, Phase IV (KMG-IV): sequencing the most valuable type-strain genomes for metagenomic binning, comparative biology and taxonomic classification.</title>
        <authorList>
            <person name="Goeker M."/>
        </authorList>
    </citation>
    <scope>NUCLEOTIDE SEQUENCE [LARGE SCALE GENOMIC DNA]</scope>
    <source>
        <strain evidence="2 3">DSM 19377</strain>
    </source>
</reference>
<name>A0A4R2PB72_9BACL</name>
<evidence type="ECO:0000256" key="1">
    <source>
        <dbReference type="SAM" id="Coils"/>
    </source>
</evidence>